<accession>A0ABW0I682</accession>
<comment type="caution">
    <text evidence="1">The sequence shown here is derived from an EMBL/GenBank/DDBJ whole genome shotgun (WGS) entry which is preliminary data.</text>
</comment>
<sequence length="138" mass="15502">MFLNKADLLGDLYPEMRDLMTRYADTALNAHLVTAEAQLQTYLGSRYDIDPELTKTGVNRNDFLVSLGRDLAVYHLYTPLETMPAKRKDRYDQAIRMLEWLAAGKMKLIGVPLAPVPEDGPVTGQIGFGYNPRRATLA</sequence>
<reference evidence="2" key="1">
    <citation type="journal article" date="2019" name="Int. J. Syst. Evol. Microbiol.">
        <title>The Global Catalogue of Microorganisms (GCM) 10K type strain sequencing project: providing services to taxonomists for standard genome sequencing and annotation.</title>
        <authorList>
            <consortium name="The Broad Institute Genomics Platform"/>
            <consortium name="The Broad Institute Genome Sequencing Center for Infectious Disease"/>
            <person name="Wu L."/>
            <person name="Ma J."/>
        </authorList>
    </citation>
    <scope>NUCLEOTIDE SEQUENCE [LARGE SCALE GENOMIC DNA]</scope>
    <source>
        <strain evidence="2">CCUG 55250</strain>
    </source>
</reference>
<gene>
    <name evidence="1" type="ORF">ACFPMF_01760</name>
</gene>
<protein>
    <submittedName>
        <fullName evidence="1">Phage protein Gp36 family protein</fullName>
    </submittedName>
</protein>
<dbReference type="RefSeq" id="WP_379840707.1">
    <property type="nucleotide sequence ID" value="NZ_JBHSMA010000001.1"/>
</dbReference>
<dbReference type="EMBL" id="JBHSMA010000001">
    <property type="protein sequence ID" value="MFC5408017.1"/>
    <property type="molecule type" value="Genomic_DNA"/>
</dbReference>
<proteinExistence type="predicted"/>
<dbReference type="InterPro" id="IPR009752">
    <property type="entry name" value="Phage_Mu_GpJ"/>
</dbReference>
<keyword evidence="2" id="KW-1185">Reference proteome</keyword>
<dbReference type="Pfam" id="PF07030">
    <property type="entry name" value="Phage_Mu_Gp36"/>
    <property type="match status" value="1"/>
</dbReference>
<dbReference type="Proteomes" id="UP001596106">
    <property type="component" value="Unassembled WGS sequence"/>
</dbReference>
<evidence type="ECO:0000313" key="1">
    <source>
        <dbReference type="EMBL" id="MFC5408017.1"/>
    </source>
</evidence>
<evidence type="ECO:0000313" key="2">
    <source>
        <dbReference type="Proteomes" id="UP001596106"/>
    </source>
</evidence>
<name>A0ABW0I682_9BACT</name>
<organism evidence="1 2">
    <name type="scientific">Larkinella bovis</name>
    <dbReference type="NCBI Taxonomy" id="683041"/>
    <lineage>
        <taxon>Bacteria</taxon>
        <taxon>Pseudomonadati</taxon>
        <taxon>Bacteroidota</taxon>
        <taxon>Cytophagia</taxon>
        <taxon>Cytophagales</taxon>
        <taxon>Spirosomataceae</taxon>
        <taxon>Larkinella</taxon>
    </lineage>
</organism>